<keyword evidence="5" id="KW-1185">Reference proteome</keyword>
<evidence type="ECO:0000259" key="1">
    <source>
        <dbReference type="Pfam" id="PF09361"/>
    </source>
</evidence>
<name>A0A564G5V4_9HYPH</name>
<reference evidence="2" key="2">
    <citation type="journal article" date="2021" name="Front. Microbiol.">
        <title>Comprehensive Comparative Genomics and Phenotyping of Methylobacterium Species.</title>
        <authorList>
            <person name="Alessa O."/>
            <person name="Ogura Y."/>
            <person name="Fujitani Y."/>
            <person name="Takami H."/>
            <person name="Hayashi T."/>
            <person name="Sahin N."/>
            <person name="Tani A."/>
        </authorList>
    </citation>
    <scope>NUCLEOTIDE SEQUENCE</scope>
    <source>
        <strain evidence="2">DSM 22415</strain>
    </source>
</reference>
<evidence type="ECO:0000313" key="5">
    <source>
        <dbReference type="Proteomes" id="UP001055303"/>
    </source>
</evidence>
<evidence type="ECO:0000313" key="2">
    <source>
        <dbReference type="EMBL" id="GJD54194.1"/>
    </source>
</evidence>
<dbReference type="AlphaFoldDB" id="A0A564G5V4"/>
<evidence type="ECO:0000313" key="3">
    <source>
        <dbReference type="EMBL" id="VUF15414.1"/>
    </source>
</evidence>
<protein>
    <recommendedName>
        <fullName evidence="1">Phasin domain-containing protein</fullName>
    </recommendedName>
</protein>
<dbReference type="Pfam" id="PF09361">
    <property type="entry name" value="Phasin_2"/>
    <property type="match status" value="1"/>
</dbReference>
<dbReference type="RefSeq" id="WP_144767989.1">
    <property type="nucleotide sequence ID" value="NZ_BPQI01000003.1"/>
</dbReference>
<dbReference type="EMBL" id="CABFVH010000054">
    <property type="protein sequence ID" value="VUF15414.1"/>
    <property type="molecule type" value="Genomic_DNA"/>
</dbReference>
<gene>
    <name evidence="2" type="ORF">IFDJLNFL_0062</name>
    <name evidence="3" type="ORF">MTDSW087_05154</name>
</gene>
<accession>A0A564G5V4</accession>
<reference evidence="3 4" key="1">
    <citation type="submission" date="2019-06" db="EMBL/GenBank/DDBJ databases">
        <authorList>
            <person name="Rodrigo-Torres L."/>
            <person name="Arahal R. D."/>
            <person name="Lucena T."/>
        </authorList>
    </citation>
    <scope>NUCLEOTIDE SEQUENCE [LARGE SCALE GENOMIC DNA]</scope>
    <source>
        <strain evidence="3 4">SW08-7</strain>
    </source>
</reference>
<dbReference type="Proteomes" id="UP001055303">
    <property type="component" value="Unassembled WGS sequence"/>
</dbReference>
<dbReference type="EMBL" id="BPQI01000003">
    <property type="protein sequence ID" value="GJD54194.1"/>
    <property type="molecule type" value="Genomic_DNA"/>
</dbReference>
<dbReference type="InterPro" id="IPR018968">
    <property type="entry name" value="Phasin"/>
</dbReference>
<dbReference type="Proteomes" id="UP000401717">
    <property type="component" value="Unassembled WGS sequence"/>
</dbReference>
<evidence type="ECO:0000313" key="4">
    <source>
        <dbReference type="Proteomes" id="UP000401717"/>
    </source>
</evidence>
<sequence>MYGGSVFQPSLFQSFAGPFGAPFGTDWARPRALPDSGLKSLGAATRTAWSIGIEWYDYAKQSQDIAVAAAGRLAGARSTAEVLTVQATYLRETGELAAARMPVFWNLSLALLNDLARIPAVRAG</sequence>
<organism evidence="3 4">
    <name type="scientific">Methylobacterium dankookense</name>
    <dbReference type="NCBI Taxonomy" id="560405"/>
    <lineage>
        <taxon>Bacteria</taxon>
        <taxon>Pseudomonadati</taxon>
        <taxon>Pseudomonadota</taxon>
        <taxon>Alphaproteobacteria</taxon>
        <taxon>Hyphomicrobiales</taxon>
        <taxon>Methylobacteriaceae</taxon>
        <taxon>Methylobacterium</taxon>
    </lineage>
</organism>
<feature type="domain" description="Phasin" evidence="1">
    <location>
        <begin position="42"/>
        <end position="116"/>
    </location>
</feature>
<reference evidence="2" key="3">
    <citation type="submission" date="2021-08" db="EMBL/GenBank/DDBJ databases">
        <authorList>
            <person name="Tani A."/>
            <person name="Ola A."/>
            <person name="Ogura Y."/>
            <person name="Katsura K."/>
            <person name="Hayashi T."/>
        </authorList>
    </citation>
    <scope>NUCLEOTIDE SEQUENCE</scope>
    <source>
        <strain evidence="2">DSM 22415</strain>
    </source>
</reference>
<dbReference type="OrthoDB" id="7678100at2"/>
<proteinExistence type="predicted"/>